<reference evidence="5" key="2">
    <citation type="journal article" date="2009" name="Science">
        <title>The B73 maize genome: complexity, diversity, and dynamics.</title>
        <authorList>
            <person name="Schnable P.S."/>
            <person name="Ware D."/>
            <person name="Fulton R.S."/>
            <person name="Stein J.C."/>
            <person name="Wei F."/>
            <person name="Pasternak S."/>
            <person name="Liang C."/>
            <person name="Zhang J."/>
            <person name="Fulton L."/>
            <person name="Graves T.A."/>
            <person name="Minx P."/>
            <person name="Reily A.D."/>
            <person name="Courtney L."/>
            <person name="Kruchowski S.S."/>
            <person name="Tomlinson C."/>
            <person name="Strong C."/>
            <person name="Delehaunty K."/>
            <person name="Fronick C."/>
            <person name="Courtney B."/>
            <person name="Rock S.M."/>
            <person name="Belter E."/>
            <person name="Du F."/>
            <person name="Kim K."/>
            <person name="Abbott R.M."/>
            <person name="Cotton M."/>
            <person name="Levy A."/>
            <person name="Marchetto P."/>
            <person name="Ochoa K."/>
            <person name="Jackson S.M."/>
            <person name="Gillam B."/>
            <person name="Chen W."/>
            <person name="Yan L."/>
            <person name="Higginbotham J."/>
            <person name="Cardenas M."/>
            <person name="Waligorski J."/>
            <person name="Applebaum E."/>
            <person name="Phelps L."/>
            <person name="Falcone J."/>
            <person name="Kanchi K."/>
            <person name="Thane T."/>
            <person name="Scimone A."/>
            <person name="Thane N."/>
            <person name="Henke J."/>
            <person name="Wang T."/>
            <person name="Ruppert J."/>
            <person name="Shah N."/>
            <person name="Rotter K."/>
            <person name="Hodges J."/>
            <person name="Ingenthron E."/>
            <person name="Cordes M."/>
            <person name="Kohlberg S."/>
            <person name="Sgro J."/>
            <person name="Delgado B."/>
            <person name="Mead K."/>
            <person name="Chinwalla A."/>
            <person name="Leonard S."/>
            <person name="Crouse K."/>
            <person name="Collura K."/>
            <person name="Kudrna D."/>
            <person name="Currie J."/>
            <person name="He R."/>
            <person name="Angelova A."/>
            <person name="Rajasekar S."/>
            <person name="Mueller T."/>
            <person name="Lomeli R."/>
            <person name="Scara G."/>
            <person name="Ko A."/>
            <person name="Delaney K."/>
            <person name="Wissotski M."/>
            <person name="Lopez G."/>
            <person name="Campos D."/>
            <person name="Braidotti M."/>
            <person name="Ashley E."/>
            <person name="Golser W."/>
            <person name="Kim H."/>
            <person name="Lee S."/>
            <person name="Lin J."/>
            <person name="Dujmic Z."/>
            <person name="Kim W."/>
            <person name="Talag J."/>
            <person name="Zuccolo A."/>
            <person name="Fan C."/>
            <person name="Sebastian A."/>
            <person name="Kramer M."/>
            <person name="Spiegel L."/>
            <person name="Nascimento L."/>
            <person name="Zutavern T."/>
            <person name="Miller B."/>
            <person name="Ambroise C."/>
            <person name="Muller S."/>
            <person name="Spooner W."/>
            <person name="Narechania A."/>
            <person name="Ren L."/>
            <person name="Wei S."/>
            <person name="Kumari S."/>
            <person name="Faga B."/>
            <person name="Levy M.J."/>
            <person name="McMahan L."/>
            <person name="Van Buren P."/>
            <person name="Vaughn M.W."/>
            <person name="Ying K."/>
            <person name="Yeh C.-T."/>
            <person name="Emrich S.J."/>
            <person name="Jia Y."/>
            <person name="Kalyanaraman A."/>
            <person name="Hsia A.-P."/>
            <person name="Barbazuk W.B."/>
            <person name="Baucom R.S."/>
            <person name="Brutnell T.P."/>
            <person name="Carpita N.C."/>
            <person name="Chaparro C."/>
            <person name="Chia J.-M."/>
            <person name="Deragon J.-M."/>
            <person name="Estill J.C."/>
            <person name="Fu Y."/>
            <person name="Jeddeloh J.A."/>
            <person name="Han Y."/>
            <person name="Lee H."/>
            <person name="Li P."/>
            <person name="Lisch D.R."/>
            <person name="Liu S."/>
            <person name="Liu Z."/>
            <person name="Nagel D.H."/>
            <person name="McCann M.C."/>
            <person name="SanMiguel P."/>
            <person name="Myers A.M."/>
            <person name="Nettleton D."/>
            <person name="Nguyen J."/>
            <person name="Penning B.W."/>
            <person name="Ponnala L."/>
            <person name="Schneider K.L."/>
            <person name="Schwartz D.C."/>
            <person name="Sharma A."/>
            <person name="Soderlund C."/>
            <person name="Springer N.M."/>
            <person name="Sun Q."/>
            <person name="Wang H."/>
            <person name="Waterman M."/>
            <person name="Westerman R."/>
            <person name="Wolfgruber T.K."/>
            <person name="Yang L."/>
            <person name="Yu Y."/>
            <person name="Zhang L."/>
            <person name="Zhou S."/>
            <person name="Zhu Q."/>
            <person name="Bennetzen J.L."/>
            <person name="Dawe R.K."/>
            <person name="Jiang J."/>
            <person name="Jiang N."/>
            <person name="Presting G.G."/>
            <person name="Wessler S.R."/>
            <person name="Aluru S."/>
            <person name="Martienssen R.A."/>
            <person name="Clifton S.W."/>
            <person name="McCombie W.R."/>
            <person name="Wing R.A."/>
            <person name="Wilson R.K."/>
        </authorList>
    </citation>
    <scope>NUCLEOTIDE SEQUENCE [LARGE SCALE GENOMIC DNA]</scope>
    <source>
        <strain evidence="5">cv. B73</strain>
    </source>
</reference>
<dbReference type="HOGENOM" id="CLU_2281526_0_0_1"/>
<organism evidence="2">
    <name type="scientific">Zea mays</name>
    <name type="common">Maize</name>
    <dbReference type="NCBI Taxonomy" id="4577"/>
    <lineage>
        <taxon>Eukaryota</taxon>
        <taxon>Viridiplantae</taxon>
        <taxon>Streptophyta</taxon>
        <taxon>Embryophyta</taxon>
        <taxon>Tracheophyta</taxon>
        <taxon>Spermatophyta</taxon>
        <taxon>Magnoliopsida</taxon>
        <taxon>Liliopsida</taxon>
        <taxon>Poales</taxon>
        <taxon>Poaceae</taxon>
        <taxon>PACMAD clade</taxon>
        <taxon>Panicoideae</taxon>
        <taxon>Andropogonodae</taxon>
        <taxon>Andropogoneae</taxon>
        <taxon>Tripsacinae</taxon>
        <taxon>Zea</taxon>
    </lineage>
</organism>
<dbReference type="EnsemblPlants" id="Zm00001eb424020_T002">
    <property type="protein sequence ID" value="Zm00001eb424020_P002"/>
    <property type="gene ID" value="Zm00001eb424020"/>
</dbReference>
<reference evidence="3" key="3">
    <citation type="submission" date="2015-12" db="EMBL/GenBank/DDBJ databases">
        <title>Update maize B73 reference genome by single molecule sequencing technologies.</title>
        <authorList>
            <consortium name="Maize Genome Sequencing Project"/>
            <person name="Ware D."/>
        </authorList>
    </citation>
    <scope>NUCLEOTIDE SEQUENCE</scope>
    <source>
        <tissue evidence="3">Seedling</tissue>
    </source>
</reference>
<reference evidence="4" key="5">
    <citation type="submission" date="2021-05" db="UniProtKB">
        <authorList>
            <consortium name="EnsemblPlants"/>
        </authorList>
    </citation>
    <scope>IDENTIFICATION</scope>
    <source>
        <strain evidence="4">cv. B73</strain>
    </source>
</reference>
<evidence type="ECO:0000313" key="5">
    <source>
        <dbReference type="Proteomes" id="UP000007305"/>
    </source>
</evidence>
<evidence type="ECO:0000256" key="1">
    <source>
        <dbReference type="SAM" id="MobiDB-lite"/>
    </source>
</evidence>
<dbReference type="PANTHER" id="PTHR34808:SF9">
    <property type="entry name" value="OS04G0458800 PROTEIN"/>
    <property type="match status" value="1"/>
</dbReference>
<dbReference type="PaxDb" id="4577-GRMZM2G125350_P01"/>
<evidence type="ECO:0000313" key="3">
    <source>
        <dbReference type="EMBL" id="AQK44007.1"/>
    </source>
</evidence>
<proteinExistence type="evidence at transcript level"/>
<dbReference type="KEGG" id="zma:103641717"/>
<feature type="compositionally biased region" description="Polar residues" evidence="1">
    <location>
        <begin position="88"/>
        <end position="102"/>
    </location>
</feature>
<dbReference type="SMR" id="B6TZJ0"/>
<dbReference type="eggNOG" id="ENOG502R65J">
    <property type="taxonomic scope" value="Eukaryota"/>
</dbReference>
<dbReference type="FunCoup" id="B6TZJ0">
    <property type="interactions" value="1"/>
</dbReference>
<feature type="region of interest" description="Disordered" evidence="1">
    <location>
        <begin position="63"/>
        <end position="102"/>
    </location>
</feature>
<accession>B6TZJ0</accession>
<reference evidence="4" key="4">
    <citation type="submission" date="2019-07" db="EMBL/GenBank/DDBJ databases">
        <authorList>
            <person name="Seetharam A."/>
            <person name="Woodhouse M."/>
            <person name="Cannon E."/>
        </authorList>
    </citation>
    <scope>NUCLEOTIDE SEQUENCE [LARGE SCALE GENOMIC DNA]</scope>
    <source>
        <strain evidence="4">cv. B73</strain>
    </source>
</reference>
<evidence type="ECO:0000313" key="4">
    <source>
        <dbReference type="EnsemblPlants" id="Zm00001eb424020_P002"/>
    </source>
</evidence>
<protein>
    <submittedName>
        <fullName evidence="2 4">Uncharacterized protein</fullName>
    </submittedName>
</protein>
<dbReference type="AlphaFoldDB" id="B6TZJ0"/>
<dbReference type="Proteomes" id="UP000007305">
    <property type="component" value="Chromosome 10"/>
</dbReference>
<dbReference type="PANTHER" id="PTHR34808">
    <property type="entry name" value="EXPRESSED PROTEIN"/>
    <property type="match status" value="1"/>
</dbReference>
<evidence type="ECO:0000313" key="2">
    <source>
        <dbReference type="EMBL" id="ACG42523.1"/>
    </source>
</evidence>
<keyword evidence="5" id="KW-1185">Reference proteome</keyword>
<reference evidence="2" key="1">
    <citation type="journal article" date="2009" name="Plant Mol. Biol.">
        <title>Insights into corn genes derived from large-scale cDNA sequencing.</title>
        <authorList>
            <person name="Alexandrov N.N."/>
            <person name="Brover V.V."/>
            <person name="Freidin S."/>
            <person name="Troukhan M.E."/>
            <person name="Tatarinova T.V."/>
            <person name="Zhang H."/>
            <person name="Swaller T.J."/>
            <person name="Lu Y.P."/>
            <person name="Bouck J."/>
            <person name="Flavell R.B."/>
            <person name="Feldmann K.A."/>
        </authorList>
    </citation>
    <scope>NUCLEOTIDE SEQUENCE</scope>
</reference>
<sequence length="102" mass="10865">MSSVGRQDSMDSLDCSYYLSDGGLVEAPTLSSKQIEHARKQALTILETKSPEEVLKIFTEQGSEAKADLAREKAHTPTTPPKGADAKATTTSGTVRTSPPTN</sequence>
<name>B6TZJ0_MAIZE</name>
<dbReference type="OMA" id="MARARVY"/>
<feature type="compositionally biased region" description="Basic and acidic residues" evidence="1">
    <location>
        <begin position="63"/>
        <end position="75"/>
    </location>
</feature>
<dbReference type="EMBL" id="EU970405">
    <property type="protein sequence ID" value="ACG42523.1"/>
    <property type="molecule type" value="mRNA"/>
</dbReference>
<dbReference type="EMBL" id="CM000786">
    <property type="protein sequence ID" value="AQK44007.1"/>
    <property type="molecule type" value="Genomic_DNA"/>
</dbReference>
<dbReference type="OrthoDB" id="603047at2759"/>
<dbReference type="Gramene" id="Zm00001eb424020_T002">
    <property type="protein sequence ID" value="Zm00001eb424020_P002"/>
    <property type="gene ID" value="Zm00001eb424020"/>
</dbReference>
<gene>
    <name evidence="3" type="ORF">ZEAMMB73_Zm00001d025587</name>
</gene>